<gene>
    <name evidence="2" type="ORF">LITE_LOCUS34092</name>
</gene>
<feature type="non-terminal residue" evidence="2">
    <location>
        <position position="1"/>
    </location>
</feature>
<dbReference type="AlphaFoldDB" id="A0AAV0NM22"/>
<evidence type="ECO:0000313" key="3">
    <source>
        <dbReference type="Proteomes" id="UP001154282"/>
    </source>
</evidence>
<keyword evidence="1" id="KW-0812">Transmembrane</keyword>
<evidence type="ECO:0000313" key="2">
    <source>
        <dbReference type="EMBL" id="CAI0459605.1"/>
    </source>
</evidence>
<name>A0AAV0NM22_9ROSI</name>
<sequence>KKTNIKAPKNAVGEVSSRWEFNSLPLFPGYKMQRHLPHFNHPSPFHSIHFLSFALLLFVFLLWVLVVKRFHYHG</sequence>
<protein>
    <submittedName>
        <fullName evidence="2">Uncharacterized protein</fullName>
    </submittedName>
</protein>
<feature type="transmembrane region" description="Helical" evidence="1">
    <location>
        <begin position="48"/>
        <end position="67"/>
    </location>
</feature>
<accession>A0AAV0NM22</accession>
<dbReference type="Proteomes" id="UP001154282">
    <property type="component" value="Unassembled WGS sequence"/>
</dbReference>
<keyword evidence="1" id="KW-0472">Membrane</keyword>
<dbReference type="EMBL" id="CAMGYJ010000008">
    <property type="protein sequence ID" value="CAI0459605.1"/>
    <property type="molecule type" value="Genomic_DNA"/>
</dbReference>
<reference evidence="2" key="1">
    <citation type="submission" date="2022-08" db="EMBL/GenBank/DDBJ databases">
        <authorList>
            <person name="Gutierrez-Valencia J."/>
        </authorList>
    </citation>
    <scope>NUCLEOTIDE SEQUENCE</scope>
</reference>
<evidence type="ECO:0000256" key="1">
    <source>
        <dbReference type="SAM" id="Phobius"/>
    </source>
</evidence>
<proteinExistence type="predicted"/>
<keyword evidence="1" id="KW-1133">Transmembrane helix</keyword>
<keyword evidence="3" id="KW-1185">Reference proteome</keyword>
<organism evidence="2 3">
    <name type="scientific">Linum tenue</name>
    <dbReference type="NCBI Taxonomy" id="586396"/>
    <lineage>
        <taxon>Eukaryota</taxon>
        <taxon>Viridiplantae</taxon>
        <taxon>Streptophyta</taxon>
        <taxon>Embryophyta</taxon>
        <taxon>Tracheophyta</taxon>
        <taxon>Spermatophyta</taxon>
        <taxon>Magnoliopsida</taxon>
        <taxon>eudicotyledons</taxon>
        <taxon>Gunneridae</taxon>
        <taxon>Pentapetalae</taxon>
        <taxon>rosids</taxon>
        <taxon>fabids</taxon>
        <taxon>Malpighiales</taxon>
        <taxon>Linaceae</taxon>
        <taxon>Linum</taxon>
    </lineage>
</organism>
<comment type="caution">
    <text evidence="2">The sequence shown here is derived from an EMBL/GenBank/DDBJ whole genome shotgun (WGS) entry which is preliminary data.</text>
</comment>